<reference evidence="1 2" key="1">
    <citation type="journal article" date="2019" name="Nat. Ecol. Evol.">
        <title>Megaphylogeny resolves global patterns of mushroom evolution.</title>
        <authorList>
            <person name="Varga T."/>
            <person name="Krizsan K."/>
            <person name="Foldi C."/>
            <person name="Dima B."/>
            <person name="Sanchez-Garcia M."/>
            <person name="Sanchez-Ramirez S."/>
            <person name="Szollosi G.J."/>
            <person name="Szarkandi J.G."/>
            <person name="Papp V."/>
            <person name="Albert L."/>
            <person name="Andreopoulos W."/>
            <person name="Angelini C."/>
            <person name="Antonin V."/>
            <person name="Barry K.W."/>
            <person name="Bougher N.L."/>
            <person name="Buchanan P."/>
            <person name="Buyck B."/>
            <person name="Bense V."/>
            <person name="Catcheside P."/>
            <person name="Chovatia M."/>
            <person name="Cooper J."/>
            <person name="Damon W."/>
            <person name="Desjardin D."/>
            <person name="Finy P."/>
            <person name="Geml J."/>
            <person name="Haridas S."/>
            <person name="Hughes K."/>
            <person name="Justo A."/>
            <person name="Karasinski D."/>
            <person name="Kautmanova I."/>
            <person name="Kiss B."/>
            <person name="Kocsube S."/>
            <person name="Kotiranta H."/>
            <person name="LaButti K.M."/>
            <person name="Lechner B.E."/>
            <person name="Liimatainen K."/>
            <person name="Lipzen A."/>
            <person name="Lukacs Z."/>
            <person name="Mihaltcheva S."/>
            <person name="Morgado L.N."/>
            <person name="Niskanen T."/>
            <person name="Noordeloos M.E."/>
            <person name="Ohm R.A."/>
            <person name="Ortiz-Santana B."/>
            <person name="Ovrebo C."/>
            <person name="Racz N."/>
            <person name="Riley R."/>
            <person name="Savchenko A."/>
            <person name="Shiryaev A."/>
            <person name="Soop K."/>
            <person name="Spirin V."/>
            <person name="Szebenyi C."/>
            <person name="Tomsovsky M."/>
            <person name="Tulloss R.E."/>
            <person name="Uehling J."/>
            <person name="Grigoriev I.V."/>
            <person name="Vagvolgyi C."/>
            <person name="Papp T."/>
            <person name="Martin F.M."/>
            <person name="Miettinen O."/>
            <person name="Hibbett D.S."/>
            <person name="Nagy L.G."/>
        </authorList>
    </citation>
    <scope>NUCLEOTIDE SEQUENCE [LARGE SCALE GENOMIC DNA]</scope>
    <source>
        <strain evidence="1 2">FP101781</strain>
    </source>
</reference>
<accession>A0A4Y7TEG3</accession>
<evidence type="ECO:0000313" key="1">
    <source>
        <dbReference type="EMBL" id="TEB32391.1"/>
    </source>
</evidence>
<dbReference type="EMBL" id="QPFP01000015">
    <property type="protein sequence ID" value="TEB32391.1"/>
    <property type="molecule type" value="Genomic_DNA"/>
</dbReference>
<dbReference type="AlphaFoldDB" id="A0A4Y7TEG3"/>
<name>A0A4Y7TEG3_COPMI</name>
<protein>
    <submittedName>
        <fullName evidence="1">Uncharacterized protein</fullName>
    </submittedName>
</protein>
<organism evidence="1 2">
    <name type="scientific">Coprinellus micaceus</name>
    <name type="common">Glistening ink-cap mushroom</name>
    <name type="synonym">Coprinus micaceus</name>
    <dbReference type="NCBI Taxonomy" id="71717"/>
    <lineage>
        <taxon>Eukaryota</taxon>
        <taxon>Fungi</taxon>
        <taxon>Dikarya</taxon>
        <taxon>Basidiomycota</taxon>
        <taxon>Agaricomycotina</taxon>
        <taxon>Agaricomycetes</taxon>
        <taxon>Agaricomycetidae</taxon>
        <taxon>Agaricales</taxon>
        <taxon>Agaricineae</taxon>
        <taxon>Psathyrellaceae</taxon>
        <taxon>Coprinellus</taxon>
    </lineage>
</organism>
<evidence type="ECO:0000313" key="2">
    <source>
        <dbReference type="Proteomes" id="UP000298030"/>
    </source>
</evidence>
<sequence>MIYRSVSLCVFGGSLGSRLNLNMHVHTSRPIGSSGCPSRQKKDALRNDRQLTLASLDSSSSQSSTRRRGHAAFHFVSSITFSFSLEPPSLRLTLPTAKVKSTGTVCPVITNSDPMLHSWLRYDVRWVPQSTRVPFETPILVFSIEQGMEL</sequence>
<comment type="caution">
    <text evidence="1">The sequence shown here is derived from an EMBL/GenBank/DDBJ whole genome shotgun (WGS) entry which is preliminary data.</text>
</comment>
<dbReference type="Proteomes" id="UP000298030">
    <property type="component" value="Unassembled WGS sequence"/>
</dbReference>
<keyword evidence="2" id="KW-1185">Reference proteome</keyword>
<proteinExistence type="predicted"/>
<gene>
    <name evidence="1" type="ORF">FA13DRAFT_250995</name>
</gene>